<comment type="similarity">
    <text evidence="1">Belongs to the UDP-glycosyltransferase family.</text>
</comment>
<reference evidence="3" key="1">
    <citation type="submission" date="2019-09" db="EMBL/GenBank/DDBJ databases">
        <title>Draft genome information of white flower Hibiscus syriacus.</title>
        <authorList>
            <person name="Kim Y.-M."/>
        </authorList>
    </citation>
    <scope>NUCLEOTIDE SEQUENCE [LARGE SCALE GENOMIC DNA]</scope>
    <source>
        <strain evidence="3">YM2019G1</strain>
    </source>
</reference>
<evidence type="ECO:0000313" key="3">
    <source>
        <dbReference type="EMBL" id="KAE8693234.1"/>
    </source>
</evidence>
<keyword evidence="3" id="KW-0808">Transferase</keyword>
<protein>
    <submittedName>
        <fullName evidence="3">UDP-glucosyl transferase 85A2</fullName>
    </submittedName>
</protein>
<dbReference type="EMBL" id="VEPZ02001121">
    <property type="protein sequence ID" value="KAE8693234.1"/>
    <property type="molecule type" value="Genomic_DNA"/>
</dbReference>
<dbReference type="SUPFAM" id="SSF53756">
    <property type="entry name" value="UDP-Glycosyltransferase/glycogen phosphorylase"/>
    <property type="match status" value="1"/>
</dbReference>
<name>A0A6A2ZMK1_HIBSY</name>
<dbReference type="Gene3D" id="3.40.50.2000">
    <property type="entry name" value="Glycogen Phosphorylase B"/>
    <property type="match status" value="2"/>
</dbReference>
<keyword evidence="2" id="KW-0328">Glycosyltransferase</keyword>
<gene>
    <name evidence="3" type="ORF">F3Y22_tig00110814pilonHSYRG00076</name>
</gene>
<evidence type="ECO:0000256" key="1">
    <source>
        <dbReference type="ARBA" id="ARBA00009995"/>
    </source>
</evidence>
<keyword evidence="4" id="KW-1185">Reference proteome</keyword>
<evidence type="ECO:0000256" key="2">
    <source>
        <dbReference type="ARBA" id="ARBA00022676"/>
    </source>
</evidence>
<comment type="caution">
    <text evidence="3">The sequence shown here is derived from an EMBL/GenBank/DDBJ whole genome shotgun (WGS) entry which is preliminary data.</text>
</comment>
<evidence type="ECO:0000313" key="4">
    <source>
        <dbReference type="Proteomes" id="UP000436088"/>
    </source>
</evidence>
<dbReference type="PANTHER" id="PTHR11926">
    <property type="entry name" value="GLUCOSYL/GLUCURONOSYL TRANSFERASES"/>
    <property type="match status" value="1"/>
</dbReference>
<dbReference type="PANTHER" id="PTHR11926:SF1343">
    <property type="entry name" value="7-DEOXYLOGANETIN GLUCOSYLTRANSFERASE-LIKE"/>
    <property type="match status" value="1"/>
</dbReference>
<accession>A0A6A2ZMK1</accession>
<proteinExistence type="inferred from homology"/>
<dbReference type="AlphaFoldDB" id="A0A6A2ZMK1"/>
<dbReference type="GO" id="GO:0080043">
    <property type="term" value="F:quercetin 3-O-glucosyltransferase activity"/>
    <property type="evidence" value="ECO:0007669"/>
    <property type="project" value="TreeGrafter"/>
</dbReference>
<dbReference type="Proteomes" id="UP000436088">
    <property type="component" value="Unassembled WGS sequence"/>
</dbReference>
<dbReference type="GO" id="GO:0080044">
    <property type="term" value="F:quercetin 7-O-glucosyltransferase activity"/>
    <property type="evidence" value="ECO:0007669"/>
    <property type="project" value="TreeGrafter"/>
</dbReference>
<organism evidence="3 4">
    <name type="scientific">Hibiscus syriacus</name>
    <name type="common">Rose of Sharon</name>
    <dbReference type="NCBI Taxonomy" id="106335"/>
    <lineage>
        <taxon>Eukaryota</taxon>
        <taxon>Viridiplantae</taxon>
        <taxon>Streptophyta</taxon>
        <taxon>Embryophyta</taxon>
        <taxon>Tracheophyta</taxon>
        <taxon>Spermatophyta</taxon>
        <taxon>Magnoliopsida</taxon>
        <taxon>eudicotyledons</taxon>
        <taxon>Gunneridae</taxon>
        <taxon>Pentapetalae</taxon>
        <taxon>rosids</taxon>
        <taxon>malvids</taxon>
        <taxon>Malvales</taxon>
        <taxon>Malvaceae</taxon>
        <taxon>Malvoideae</taxon>
        <taxon>Hibiscus</taxon>
    </lineage>
</organism>
<sequence>MMQLTKLLHSRGFHITFVNSEFNHRRLIRSRGVEAVKGLPDFKFETDAGGSETDDVELSGYTLMALRYHELADQRKGRKTIPDGLPPSGAGATQLVPELSDSTPKNCFTPFLELLSKLNSSPQEPFTCIVSDGIMNFGTKAAQLIGVPYVQLWTSSTVSFMVYLQYKEIVKTDIIQFQDEHFVSDETLEMSIDIPGM</sequence>